<organism evidence="3">
    <name type="scientific">Haptolina brevifila</name>
    <dbReference type="NCBI Taxonomy" id="156173"/>
    <lineage>
        <taxon>Eukaryota</taxon>
        <taxon>Haptista</taxon>
        <taxon>Haptophyta</taxon>
        <taxon>Prymnesiophyceae</taxon>
        <taxon>Prymnesiales</taxon>
        <taxon>Prymnesiaceae</taxon>
        <taxon>Haptolina</taxon>
    </lineage>
</organism>
<protein>
    <recommendedName>
        <fullName evidence="4">Armadillo repeat-containing domain-containing protein</fullName>
    </recommendedName>
</protein>
<evidence type="ECO:0000313" key="3">
    <source>
        <dbReference type="EMBL" id="CAD9511161.1"/>
    </source>
</evidence>
<feature type="region of interest" description="Disordered" evidence="2">
    <location>
        <begin position="1"/>
        <end position="44"/>
    </location>
</feature>
<dbReference type="InterPro" id="IPR016024">
    <property type="entry name" value="ARM-type_fold"/>
</dbReference>
<evidence type="ECO:0000256" key="2">
    <source>
        <dbReference type="SAM" id="MobiDB-lite"/>
    </source>
</evidence>
<dbReference type="PANTHER" id="PTHR22895">
    <property type="entry name" value="ARMADILLO REPEAT-CONTAINING PROTEIN 6"/>
    <property type="match status" value="1"/>
</dbReference>
<dbReference type="SUPFAM" id="SSF48371">
    <property type="entry name" value="ARM repeat"/>
    <property type="match status" value="1"/>
</dbReference>
<dbReference type="PANTHER" id="PTHR22895:SF0">
    <property type="entry name" value="ARMADILLO REPEAT-CONTAINING PROTEIN 6"/>
    <property type="match status" value="1"/>
</dbReference>
<proteinExistence type="predicted"/>
<keyword evidence="1" id="KW-0677">Repeat</keyword>
<sequence length="291" mass="29928">MGAEQSAEAPAAEDAAATAQSDVASAPSTSPAETTPSAPPAPLAPKAASLTAAEIGELNAADTTNALNELTNWASTSTDADVSTLLEQVCTRVRVLCRDEAECNKCSEAGAAVAVVGAMSAAAQDTAVQLAGLSALVNLCSGATDNTRRALSVDAGAVPAIVTAMTTHATVKDVQHMGCMAIQNICFGEDPPALARRKLSVDSGGVQAVLAAMNSFESLRGAKEVGVITLQLMTYRMPELRQLAIEAGAKAEWLKDSGSTSGSSRRWLFGTFGTSRKNDFLKRSVTSPPRT</sequence>
<gene>
    <name evidence="3" type="ORF">CBRE1094_LOCUS31810</name>
</gene>
<evidence type="ECO:0008006" key="4">
    <source>
        <dbReference type="Google" id="ProtNLM"/>
    </source>
</evidence>
<feature type="compositionally biased region" description="Low complexity" evidence="2">
    <location>
        <begin position="1"/>
        <end position="36"/>
    </location>
</feature>
<reference evidence="3" key="1">
    <citation type="submission" date="2021-01" db="EMBL/GenBank/DDBJ databases">
        <authorList>
            <person name="Corre E."/>
            <person name="Pelletier E."/>
            <person name="Niang G."/>
            <person name="Scheremetjew M."/>
            <person name="Finn R."/>
            <person name="Kale V."/>
            <person name="Holt S."/>
            <person name="Cochrane G."/>
            <person name="Meng A."/>
            <person name="Brown T."/>
            <person name="Cohen L."/>
        </authorList>
    </citation>
    <scope>NUCLEOTIDE SEQUENCE</scope>
    <source>
        <strain evidence="3">UTEX LB 985</strain>
    </source>
</reference>
<dbReference type="Gene3D" id="1.25.10.10">
    <property type="entry name" value="Leucine-rich Repeat Variant"/>
    <property type="match status" value="1"/>
</dbReference>
<accession>A0A7S2I7A0</accession>
<dbReference type="InterPro" id="IPR011989">
    <property type="entry name" value="ARM-like"/>
</dbReference>
<dbReference type="EMBL" id="HBGU01058569">
    <property type="protein sequence ID" value="CAD9511161.1"/>
    <property type="molecule type" value="Transcribed_RNA"/>
</dbReference>
<evidence type="ECO:0000256" key="1">
    <source>
        <dbReference type="ARBA" id="ARBA00022737"/>
    </source>
</evidence>
<dbReference type="AlphaFoldDB" id="A0A7S2I7A0"/>
<name>A0A7S2I7A0_9EUKA</name>